<dbReference type="Gene3D" id="1.10.510.10">
    <property type="entry name" value="Transferase(Phosphotransferase) domain 1"/>
    <property type="match status" value="1"/>
</dbReference>
<keyword evidence="3" id="KW-0547">Nucleotide-binding</keyword>
<dbReference type="FunFam" id="1.10.510.10:FF:000005">
    <property type="entry name" value="cAMP-dependent protein kinase catalytic subunit alpha"/>
    <property type="match status" value="1"/>
</dbReference>
<evidence type="ECO:0000259" key="7">
    <source>
        <dbReference type="PROSITE" id="PS51285"/>
    </source>
</evidence>
<dbReference type="GO" id="GO:0005634">
    <property type="term" value="C:nucleus"/>
    <property type="evidence" value="ECO:0007669"/>
    <property type="project" value="TreeGrafter"/>
</dbReference>
<dbReference type="EMBL" id="CAJHNJ030000002">
    <property type="protein sequence ID" value="CAG9091200.1"/>
    <property type="molecule type" value="Genomic_DNA"/>
</dbReference>
<dbReference type="GO" id="GO:0004691">
    <property type="term" value="F:cAMP-dependent protein kinase activity"/>
    <property type="evidence" value="ECO:0007669"/>
    <property type="project" value="TreeGrafter"/>
</dbReference>
<keyword evidence="5" id="KW-0067">ATP-binding</keyword>
<protein>
    <submittedName>
        <fullName evidence="8">(diamondback moth) hypothetical protein</fullName>
    </submittedName>
</protein>
<evidence type="ECO:0000313" key="8">
    <source>
        <dbReference type="EMBL" id="CAG9091200.1"/>
    </source>
</evidence>
<evidence type="ECO:0000256" key="5">
    <source>
        <dbReference type="ARBA" id="ARBA00022840"/>
    </source>
</evidence>
<dbReference type="SUPFAM" id="SSF56112">
    <property type="entry name" value="Protein kinase-like (PK-like)"/>
    <property type="match status" value="1"/>
</dbReference>
<keyword evidence="1" id="KW-0723">Serine/threonine-protein kinase</keyword>
<dbReference type="Pfam" id="PF00069">
    <property type="entry name" value="Pkinase"/>
    <property type="match status" value="1"/>
</dbReference>
<sequence length="273" mass="31696">MVVDKNHVKNLILEKKITEAINFPFLLSLHCAFKDNVYLYFVLPYISGGEMFHYLQKFGKFSEELSKFYASQIVLALEYLHHCQVIHRDIKPENILIDSTGYLKLCDFGFCKVVTKKTWSLCGTPEYIAPEIINSMGYSFSVDWWAVGILIYEMVVGNPPFFSTDPKTLYDKVLSCHYKFPDNVRAECRSIVKAFLQLEPSKRLGMTKDGAFQVKSHEWFNDLDWVSVFNMRMEPPFKPQCGQMGDTGNFPDLNSVILRKSSKCLYKEEFEEF</sequence>
<evidence type="ECO:0000259" key="6">
    <source>
        <dbReference type="PROSITE" id="PS50011"/>
    </source>
</evidence>
<dbReference type="InterPro" id="IPR000961">
    <property type="entry name" value="AGC-kinase_C"/>
</dbReference>
<dbReference type="SMART" id="SM00133">
    <property type="entry name" value="S_TK_X"/>
    <property type="match status" value="1"/>
</dbReference>
<evidence type="ECO:0000256" key="3">
    <source>
        <dbReference type="ARBA" id="ARBA00022741"/>
    </source>
</evidence>
<evidence type="ECO:0000256" key="2">
    <source>
        <dbReference type="ARBA" id="ARBA00022679"/>
    </source>
</evidence>
<dbReference type="Proteomes" id="UP000653454">
    <property type="component" value="Unassembled WGS sequence"/>
</dbReference>
<evidence type="ECO:0000313" key="9">
    <source>
        <dbReference type="Proteomes" id="UP000653454"/>
    </source>
</evidence>
<dbReference type="InterPro" id="IPR011009">
    <property type="entry name" value="Kinase-like_dom_sf"/>
</dbReference>
<dbReference type="PROSITE" id="PS00108">
    <property type="entry name" value="PROTEIN_KINASE_ST"/>
    <property type="match status" value="1"/>
</dbReference>
<reference evidence="8" key="1">
    <citation type="submission" date="2020-11" db="EMBL/GenBank/DDBJ databases">
        <authorList>
            <person name="Whiteford S."/>
        </authorList>
    </citation>
    <scope>NUCLEOTIDE SEQUENCE</scope>
</reference>
<organism evidence="8 9">
    <name type="scientific">Plutella xylostella</name>
    <name type="common">Diamondback moth</name>
    <name type="synonym">Plutella maculipennis</name>
    <dbReference type="NCBI Taxonomy" id="51655"/>
    <lineage>
        <taxon>Eukaryota</taxon>
        <taxon>Metazoa</taxon>
        <taxon>Ecdysozoa</taxon>
        <taxon>Arthropoda</taxon>
        <taxon>Hexapoda</taxon>
        <taxon>Insecta</taxon>
        <taxon>Pterygota</taxon>
        <taxon>Neoptera</taxon>
        <taxon>Endopterygota</taxon>
        <taxon>Lepidoptera</taxon>
        <taxon>Glossata</taxon>
        <taxon>Ditrysia</taxon>
        <taxon>Yponomeutoidea</taxon>
        <taxon>Plutellidae</taxon>
        <taxon>Plutella</taxon>
    </lineage>
</organism>
<evidence type="ECO:0000256" key="1">
    <source>
        <dbReference type="ARBA" id="ARBA00022527"/>
    </source>
</evidence>
<dbReference type="InterPro" id="IPR000719">
    <property type="entry name" value="Prot_kinase_dom"/>
</dbReference>
<evidence type="ECO:0000256" key="4">
    <source>
        <dbReference type="ARBA" id="ARBA00022777"/>
    </source>
</evidence>
<accession>A0A8S4D1X0</accession>
<dbReference type="Gene3D" id="3.30.200.20">
    <property type="entry name" value="Phosphorylase Kinase, domain 1"/>
    <property type="match status" value="1"/>
</dbReference>
<dbReference type="AlphaFoldDB" id="A0A8S4D1X0"/>
<comment type="caution">
    <text evidence="8">The sequence shown here is derived from an EMBL/GenBank/DDBJ whole genome shotgun (WGS) entry which is preliminary data.</text>
</comment>
<name>A0A8S4D1X0_PLUXY</name>
<dbReference type="SMART" id="SM00220">
    <property type="entry name" value="S_TKc"/>
    <property type="match status" value="1"/>
</dbReference>
<dbReference type="GO" id="GO:0005524">
    <property type="term" value="F:ATP binding"/>
    <property type="evidence" value="ECO:0007669"/>
    <property type="project" value="UniProtKB-KW"/>
</dbReference>
<dbReference type="PANTHER" id="PTHR24353">
    <property type="entry name" value="CYCLIC NUCLEOTIDE-DEPENDENT PROTEIN KINASE"/>
    <property type="match status" value="1"/>
</dbReference>
<dbReference type="PROSITE" id="PS50011">
    <property type="entry name" value="PROTEIN_KINASE_DOM"/>
    <property type="match status" value="1"/>
</dbReference>
<dbReference type="InterPro" id="IPR008271">
    <property type="entry name" value="Ser/Thr_kinase_AS"/>
</dbReference>
<dbReference type="PROSITE" id="PS51285">
    <property type="entry name" value="AGC_KINASE_CTER"/>
    <property type="match status" value="1"/>
</dbReference>
<feature type="domain" description="AGC-kinase C-terminal" evidence="7">
    <location>
        <begin position="221"/>
        <end position="273"/>
    </location>
</feature>
<dbReference type="GO" id="GO:0007476">
    <property type="term" value="P:imaginal disc-derived wing morphogenesis"/>
    <property type="evidence" value="ECO:0007669"/>
    <property type="project" value="UniProtKB-ARBA"/>
</dbReference>
<dbReference type="GO" id="GO:0005952">
    <property type="term" value="C:cAMP-dependent protein kinase complex"/>
    <property type="evidence" value="ECO:0007669"/>
    <property type="project" value="TreeGrafter"/>
</dbReference>
<dbReference type="GO" id="GO:0005829">
    <property type="term" value="C:cytosol"/>
    <property type="evidence" value="ECO:0007669"/>
    <property type="project" value="TreeGrafter"/>
</dbReference>
<keyword evidence="9" id="KW-1185">Reference proteome</keyword>
<feature type="domain" description="Protein kinase" evidence="6">
    <location>
        <begin position="1"/>
        <end position="220"/>
    </location>
</feature>
<dbReference type="PANTHER" id="PTHR24353:SF153">
    <property type="entry name" value="CAMP-DEPENDENT PROTEIN KINASE CATALYTIC SUBUNIT 1"/>
    <property type="match status" value="1"/>
</dbReference>
<keyword evidence="2" id="KW-0808">Transferase</keyword>
<gene>
    <name evidence="8" type="ORF">PLXY2_LOCUS951</name>
</gene>
<keyword evidence="4" id="KW-0418">Kinase</keyword>
<proteinExistence type="predicted"/>